<gene>
    <name evidence="1" type="ORF">PIL02S_01860</name>
</gene>
<reference evidence="1 2" key="1">
    <citation type="submission" date="2018-01" db="EMBL/GenBank/DDBJ databases">
        <title>Genome sequence of the PGP bacterium Paenibacillus illinoisensis E3.</title>
        <authorList>
            <person name="Rolli E."/>
            <person name="Marasco R."/>
            <person name="Bessem C."/>
            <person name="Michoud G."/>
            <person name="Gaiarsa S."/>
            <person name="Borin S."/>
            <person name="Daffonchio D."/>
        </authorList>
    </citation>
    <scope>NUCLEOTIDE SEQUENCE [LARGE SCALE GENOMIC DNA]</scope>
    <source>
        <strain evidence="1 2">E3</strain>
    </source>
</reference>
<sequence length="152" mass="17248">MNKSKVFKIVGVLLVILFGFHSLLTENKYRSLVKEIDIQRFTALDAIDGQASSIKYRLGTIIADNRVGESEIVQLAFLIEESSHLIDGYGTLHLIDFEASEDVFDELRVDFGFARKKLNIAPRYASVDDINQMIEAIDIFRGSVLRLRSNCY</sequence>
<protein>
    <submittedName>
        <fullName evidence="1">Uncharacterized protein</fullName>
    </submittedName>
</protein>
<dbReference type="AlphaFoldDB" id="A0A2W0CAG7"/>
<evidence type="ECO:0000313" key="2">
    <source>
        <dbReference type="Proteomes" id="UP000247459"/>
    </source>
</evidence>
<dbReference type="EMBL" id="PRLG01000015">
    <property type="protein sequence ID" value="PYY29660.1"/>
    <property type="molecule type" value="Genomic_DNA"/>
</dbReference>
<name>A0A2W0CAG7_9BACL</name>
<dbReference type="Proteomes" id="UP000247459">
    <property type="component" value="Unassembled WGS sequence"/>
</dbReference>
<organism evidence="1 2">
    <name type="scientific">Paenibacillus illinoisensis</name>
    <dbReference type="NCBI Taxonomy" id="59845"/>
    <lineage>
        <taxon>Bacteria</taxon>
        <taxon>Bacillati</taxon>
        <taxon>Bacillota</taxon>
        <taxon>Bacilli</taxon>
        <taxon>Bacillales</taxon>
        <taxon>Paenibacillaceae</taxon>
        <taxon>Paenibacillus</taxon>
    </lineage>
</organism>
<dbReference type="RefSeq" id="WP_110757819.1">
    <property type="nucleotide sequence ID" value="NZ_PRLG01000015.1"/>
</dbReference>
<proteinExistence type="predicted"/>
<accession>A0A2W0CAG7</accession>
<comment type="caution">
    <text evidence="1">The sequence shown here is derived from an EMBL/GenBank/DDBJ whole genome shotgun (WGS) entry which is preliminary data.</text>
</comment>
<evidence type="ECO:0000313" key="1">
    <source>
        <dbReference type="EMBL" id="PYY29660.1"/>
    </source>
</evidence>